<keyword evidence="7 9" id="KW-0472">Membrane</keyword>
<evidence type="ECO:0000256" key="8">
    <source>
        <dbReference type="SAM" id="MobiDB-lite"/>
    </source>
</evidence>
<dbReference type="InterPro" id="IPR036412">
    <property type="entry name" value="HAD-like_sf"/>
</dbReference>
<evidence type="ECO:0000313" key="12">
    <source>
        <dbReference type="WBParaSite" id="maker-E.canG7_contigs_9076-snap-gene-0.14-mRNA-1"/>
    </source>
</evidence>
<dbReference type="Pfam" id="PF13246">
    <property type="entry name" value="Cation_ATPase"/>
    <property type="match status" value="1"/>
</dbReference>
<feature type="region of interest" description="Disordered" evidence="8">
    <location>
        <begin position="1168"/>
        <end position="1203"/>
    </location>
</feature>
<keyword evidence="5" id="KW-0067">ATP-binding</keyword>
<evidence type="ECO:0000256" key="4">
    <source>
        <dbReference type="ARBA" id="ARBA00022741"/>
    </source>
</evidence>
<feature type="transmembrane region" description="Helical" evidence="9">
    <location>
        <begin position="1327"/>
        <end position="1353"/>
    </location>
</feature>
<dbReference type="NCBIfam" id="TIGR01494">
    <property type="entry name" value="ATPase_P-type"/>
    <property type="match status" value="1"/>
</dbReference>
<dbReference type="SUPFAM" id="SSF81653">
    <property type="entry name" value="Calcium ATPase, transduction domain A"/>
    <property type="match status" value="1"/>
</dbReference>
<sequence>MNEGSQLERSAPSELIVFKVKYRAAIKSFQISKNTPMDDVMKRILESFQESATESKKFRLGMFSGDSLIGYISSSKRFLLKNDLVELVLAPEFSSKELTALLACICECLHNSERLDEVENLSERVGELLHSMSCGEFIDHFFINGGVNILFDAVTATSQCADMKADLGVQLWRQVLSGLAALINYDALILETGRGIDIIDCPFTGKGFEWTQVPNEIINQIINCHLFLEDPTSYRNCLLVLLSFLKTCPDRVQVLLDNSIASFLYNALDSSRSRRRLPPLPQSQPGLSRSNSRQGDLAIRPKALSPSPSVNANLTAAGVTSSYASTGAGSEQGKKRRRISELQILVVCLVHAVYEATADSLTETLSVLPPYCISSVVADLMADGDALEKAINPMVLPQYDYRDDVTTPTAPATSAALTRGSNIFSTLKLPRSLLVSGAFSRISRMNSMLNDYQSGQTLTSLSTQPPSPPGQPSTLQVGIQRPLVDATPISDEKPTPVFTDPMETNLRDILIKFQPFVVQPYSRLQEAPLNERQMHRVLRDLCRLILPEITSSTSSSITEGNSKVDIYNMCGFANPYKPDDDFKLPPRMLGVVCLSSLVKHRGGLIRKILENQGAFEEFRKNHPVGDSQEPAPVPISLAAWLGADKAVGCPVFPLLPAVRAVSLVLCENFAIIGNPFVEDEQLNPLLFQSSPNADSVFLELFLHCFDTFYDFWFALNAEPCDLETIARALSVSLKNAISSCPYTFEEFARELSTFSLHSVEREWRMREEEKAKNHPAVQELHRDLVKQHTETVTKQRLFTMSHGPPLAYMKHTKKGVQRLRVSLSSDQNLLLVRDSDNRIVEIWPLSSIVTMAPGPDFRKGKHRDWSVVLTIDTEQPTEQEMDIMVRPSSAKQSRRNQIILGAPSEYIQTSWVDGFSCLRKEKFTSAAFADDVNLISNLELRIRLFGLDLDTVPTKSVERPPSYPDLEGQSKLTSLHRSTWPTWSLHARNFIHTMVSHIKCSSASFCNADEVLSILEVDLRTGLTNSEALRRYEEIGPNEFQAKPPDPLWLKYLKQFFEPMIGLLIVSAFVSILMGQFDDAVSISTAILIVVTVGFVQGYRSEKTIESLKKLMPPNLREGKLYSMVASNLVPGDVVYLSLGDRVPADLRIIESSDLRIDESNLTGETKAVAKRSNRLPSQPSDPCLPKTTEVSSPSNSSQSPASTIVFKRNDSFAGSWGDGATLINLGALSTSPRFPPERIEGAHRLTNIAFMGTLVRSGNAIGVVIATGEHSEFGEVFKMMQTEEAPRTPLQKSMDRLGKHLSIISGVIILGIVFLGLAQGRNLLELITVAVSLAVAAIPEGLPIVVTVTLAIGQMRMATRNAIIKKLPAVETLGCVNVICADKTGTMTKNEMTVTYVVTSALERAIVSGVGYSPANGDITLERRSHSALHHANLQRLVEIGALCNNASLKDGVLCGQPTEGALLCLAAKMQAPDPRLINTRIKEWPFNSERKMMVVQVASARLSKPCTSSYFIKGAPDRVIPLCTYYRSTAITSITELGPVAPLGESERLSILAEASRMAASGGLRVLALAEGSSVDGEFILAGLVGLLDPPRPDVESAVETCHLSGVRVIMITGDSKETACAIGSRLSLYRSGDMCLSGDEVEAMDMHQLQSQIHCVTVFYRTGPRHKCKIVKSADIGVAMGASGTDVCKEAADVVLLDDAFASVLAAMEEGKALFANICNFIRFQLSTSIAALSLIAVSTTLSLPNPLNAMQILYINILMDGPPAQSLGVEPPDADVVNQPPRHVQESILDRRLIKSVLISALTIVCGTLFVFHREMTADGKVTPRDTTMTFTCFVLFDMFNALSCRSQKKSIFKIGFFSNRVFVVAVSLSLIGQICVIYFPPLQSVFQTEAIFASDWLLLLAISSSVFIISEYRKSKISVLQLLYPRKFFHRLWGRLQRYLDRGSCTEISKSIV</sequence>
<dbReference type="Gene3D" id="2.70.150.10">
    <property type="entry name" value="Calcium-transporting ATPase, cytoplasmic transduction domain A"/>
    <property type="match status" value="2"/>
</dbReference>
<evidence type="ECO:0000256" key="7">
    <source>
        <dbReference type="ARBA" id="ARBA00023136"/>
    </source>
</evidence>
<evidence type="ECO:0000313" key="11">
    <source>
        <dbReference type="Proteomes" id="UP000887562"/>
    </source>
</evidence>
<dbReference type="SUPFAM" id="SSF56784">
    <property type="entry name" value="HAD-like"/>
    <property type="match status" value="1"/>
</dbReference>
<comment type="subcellular location">
    <subcellularLocation>
        <location evidence="1">Membrane</location>
        <topology evidence="1">Multi-pass membrane protein</topology>
    </subcellularLocation>
</comment>
<dbReference type="Pfam" id="PF00689">
    <property type="entry name" value="Cation_ATPase_C"/>
    <property type="match status" value="1"/>
</dbReference>
<feature type="transmembrane region" description="Helical" evidence="9">
    <location>
        <begin position="1797"/>
        <end position="1816"/>
    </location>
</feature>
<dbReference type="InterPro" id="IPR059000">
    <property type="entry name" value="ATPase_P-type_domA"/>
</dbReference>
<dbReference type="InterPro" id="IPR001757">
    <property type="entry name" value="P_typ_ATPase"/>
</dbReference>
<evidence type="ECO:0000259" key="10">
    <source>
        <dbReference type="SMART" id="SM00831"/>
    </source>
</evidence>
<dbReference type="Gene3D" id="3.40.50.1000">
    <property type="entry name" value="HAD superfamily/HAD-like"/>
    <property type="match status" value="1"/>
</dbReference>
<keyword evidence="11" id="KW-1185">Reference proteome</keyword>
<dbReference type="InterPro" id="IPR006816">
    <property type="entry name" value="ELMO_dom"/>
</dbReference>
<dbReference type="EC" id="7.2.2.10" evidence="2"/>
<dbReference type="PROSITE" id="PS00154">
    <property type="entry name" value="ATPASE_E1_E2"/>
    <property type="match status" value="1"/>
</dbReference>
<evidence type="ECO:0000256" key="6">
    <source>
        <dbReference type="ARBA" id="ARBA00022989"/>
    </source>
</evidence>
<dbReference type="Gene3D" id="1.20.1110.10">
    <property type="entry name" value="Calcium-transporting ATPase, transmembrane domain"/>
    <property type="match status" value="2"/>
</dbReference>
<dbReference type="InterPro" id="IPR018303">
    <property type="entry name" value="ATPase_P-typ_P_site"/>
</dbReference>
<evidence type="ECO:0000256" key="2">
    <source>
        <dbReference type="ARBA" id="ARBA00012790"/>
    </source>
</evidence>
<dbReference type="GO" id="GO:0005388">
    <property type="term" value="F:P-type calcium transporter activity"/>
    <property type="evidence" value="ECO:0007669"/>
    <property type="project" value="UniProtKB-EC"/>
</dbReference>
<keyword evidence="6 9" id="KW-1133">Transmembrane helix</keyword>
<dbReference type="InterPro" id="IPR023299">
    <property type="entry name" value="ATPase_P-typ_cyto_dom_N"/>
</dbReference>
<dbReference type="GO" id="GO:0016887">
    <property type="term" value="F:ATP hydrolysis activity"/>
    <property type="evidence" value="ECO:0007669"/>
    <property type="project" value="InterPro"/>
</dbReference>
<feature type="domain" description="Cation-transporting P-type ATPase N-terminal" evidence="10">
    <location>
        <begin position="1002"/>
        <end position="1076"/>
    </location>
</feature>
<dbReference type="Gene3D" id="3.40.1110.10">
    <property type="entry name" value="Calcium-transporting ATPase, cytoplasmic domain N"/>
    <property type="match status" value="1"/>
</dbReference>
<dbReference type="PRINTS" id="PR00119">
    <property type="entry name" value="CATATPASE"/>
</dbReference>
<evidence type="ECO:0000256" key="5">
    <source>
        <dbReference type="ARBA" id="ARBA00022840"/>
    </source>
</evidence>
<dbReference type="SUPFAM" id="SSF81660">
    <property type="entry name" value="Metal cation-transporting ATPase, ATP-binding domain N"/>
    <property type="match status" value="1"/>
</dbReference>
<keyword evidence="3 9" id="KW-0812">Transmembrane</keyword>
<dbReference type="InterPro" id="IPR023298">
    <property type="entry name" value="ATPase_P-typ_TM_dom_sf"/>
</dbReference>
<name>A0A915EY98_9CEST</name>
<evidence type="ECO:0000256" key="9">
    <source>
        <dbReference type="SAM" id="Phobius"/>
    </source>
</evidence>
<dbReference type="Pfam" id="PF00690">
    <property type="entry name" value="Cation_ATPase_N"/>
    <property type="match status" value="1"/>
</dbReference>
<proteinExistence type="predicted"/>
<feature type="transmembrane region" description="Helical" evidence="9">
    <location>
        <begin position="1080"/>
        <end position="1099"/>
    </location>
</feature>
<dbReference type="Proteomes" id="UP000887562">
    <property type="component" value="Unplaced"/>
</dbReference>
<dbReference type="InterPro" id="IPR023214">
    <property type="entry name" value="HAD_sf"/>
</dbReference>
<dbReference type="InterPro" id="IPR004014">
    <property type="entry name" value="ATPase_P-typ_cation-transptr_N"/>
</dbReference>
<evidence type="ECO:0000256" key="1">
    <source>
        <dbReference type="ARBA" id="ARBA00004141"/>
    </source>
</evidence>
<dbReference type="SUPFAM" id="SSF81665">
    <property type="entry name" value="Calcium ATPase, transmembrane domain M"/>
    <property type="match status" value="1"/>
</dbReference>
<protein>
    <recommendedName>
        <fullName evidence="2">P-type Ca(2+) transporter</fullName>
        <ecNumber evidence="2">7.2.2.10</ecNumber>
    </recommendedName>
</protein>
<dbReference type="Pfam" id="PF04727">
    <property type="entry name" value="ELMO_CED12"/>
    <property type="match status" value="1"/>
</dbReference>
<feature type="compositionally biased region" description="Low complexity" evidence="8">
    <location>
        <begin position="1192"/>
        <end position="1203"/>
    </location>
</feature>
<dbReference type="Pfam" id="PF00122">
    <property type="entry name" value="E1-E2_ATPase"/>
    <property type="match status" value="1"/>
</dbReference>
<feature type="transmembrane region" description="Helical" evidence="9">
    <location>
        <begin position="1831"/>
        <end position="1849"/>
    </location>
</feature>
<dbReference type="SMART" id="SM00831">
    <property type="entry name" value="Cation_ATPase_N"/>
    <property type="match status" value="1"/>
</dbReference>
<feature type="transmembrane region" description="Helical" evidence="9">
    <location>
        <begin position="1302"/>
        <end position="1321"/>
    </location>
</feature>
<accession>A0A915EY98</accession>
<keyword evidence="4" id="KW-0547">Nucleotide-binding</keyword>
<feature type="transmembrane region" description="Helical" evidence="9">
    <location>
        <begin position="1896"/>
        <end position="1914"/>
    </location>
</feature>
<dbReference type="InterPro" id="IPR008250">
    <property type="entry name" value="ATPase_P-typ_transduc_dom_A_sf"/>
</dbReference>
<evidence type="ECO:0000256" key="3">
    <source>
        <dbReference type="ARBA" id="ARBA00022692"/>
    </source>
</evidence>
<dbReference type="GO" id="GO:0016020">
    <property type="term" value="C:membrane"/>
    <property type="evidence" value="ECO:0007669"/>
    <property type="project" value="UniProtKB-SubCell"/>
</dbReference>
<dbReference type="GO" id="GO:0005524">
    <property type="term" value="F:ATP binding"/>
    <property type="evidence" value="ECO:0007669"/>
    <property type="project" value="UniProtKB-KW"/>
</dbReference>
<organism evidence="11 12">
    <name type="scientific">Echinococcus canadensis</name>
    <dbReference type="NCBI Taxonomy" id="519352"/>
    <lineage>
        <taxon>Eukaryota</taxon>
        <taxon>Metazoa</taxon>
        <taxon>Spiralia</taxon>
        <taxon>Lophotrochozoa</taxon>
        <taxon>Platyhelminthes</taxon>
        <taxon>Cestoda</taxon>
        <taxon>Eucestoda</taxon>
        <taxon>Cyclophyllidea</taxon>
        <taxon>Taeniidae</taxon>
        <taxon>Echinococcus</taxon>
        <taxon>Echinococcus canadensis group</taxon>
    </lineage>
</organism>
<feature type="transmembrane region" description="Helical" evidence="9">
    <location>
        <begin position="1861"/>
        <end position="1884"/>
    </location>
</feature>
<dbReference type="WBParaSite" id="maker-E.canG7_contigs_9076-snap-gene-0.14-mRNA-1">
    <property type="protein sequence ID" value="maker-E.canG7_contigs_9076-snap-gene-0.14-mRNA-1"/>
    <property type="gene ID" value="EcG7_05410"/>
</dbReference>
<reference evidence="12" key="1">
    <citation type="submission" date="2022-11" db="UniProtKB">
        <authorList>
            <consortium name="WormBaseParasite"/>
        </authorList>
    </citation>
    <scope>IDENTIFICATION</scope>
</reference>
<dbReference type="PRINTS" id="PR00121">
    <property type="entry name" value="NAKATPASE"/>
</dbReference>
<dbReference type="PANTHER" id="PTHR42861">
    <property type="entry name" value="CALCIUM-TRANSPORTING ATPASE"/>
    <property type="match status" value="1"/>
</dbReference>
<dbReference type="InterPro" id="IPR006068">
    <property type="entry name" value="ATPase_P-typ_cation-transptr_C"/>
</dbReference>